<reference evidence="3 4" key="1">
    <citation type="submission" date="2020-06" db="EMBL/GenBank/DDBJ databases">
        <title>Actinomadura xiongansis sp. nov., isolated from soil of Baiyangdian.</title>
        <authorList>
            <person name="Zhang X."/>
        </authorList>
    </citation>
    <scope>NUCLEOTIDE SEQUENCE [LARGE SCALE GENOMIC DNA]</scope>
    <source>
        <strain evidence="3 4">HBUM206468</strain>
    </source>
</reference>
<feature type="transmembrane region" description="Helical" evidence="1">
    <location>
        <begin position="171"/>
        <end position="199"/>
    </location>
</feature>
<evidence type="ECO:0000313" key="4">
    <source>
        <dbReference type="Proteomes" id="UP000805614"/>
    </source>
</evidence>
<proteinExistence type="predicted"/>
<feature type="transmembrane region" description="Helical" evidence="1">
    <location>
        <begin position="219"/>
        <end position="248"/>
    </location>
</feature>
<keyword evidence="1" id="KW-0812">Transmembrane</keyword>
<dbReference type="PANTHER" id="PTHR34473">
    <property type="entry name" value="UPF0699 TRANSMEMBRANE PROTEIN YDBS"/>
    <property type="match status" value="1"/>
</dbReference>
<feature type="domain" description="YdbS-like PH" evidence="2">
    <location>
        <begin position="63"/>
        <end position="144"/>
    </location>
</feature>
<feature type="transmembrane region" description="Helical" evidence="1">
    <location>
        <begin position="373"/>
        <end position="389"/>
    </location>
</feature>
<evidence type="ECO:0000313" key="3">
    <source>
        <dbReference type="EMBL" id="MBC6465021.1"/>
    </source>
</evidence>
<dbReference type="PANTHER" id="PTHR34473:SF2">
    <property type="entry name" value="UPF0699 TRANSMEMBRANE PROTEIN YDBT"/>
    <property type="match status" value="1"/>
</dbReference>
<organism evidence="3 4">
    <name type="scientific">Actinomadura alba</name>
    <dbReference type="NCBI Taxonomy" id="406431"/>
    <lineage>
        <taxon>Bacteria</taxon>
        <taxon>Bacillati</taxon>
        <taxon>Actinomycetota</taxon>
        <taxon>Actinomycetes</taxon>
        <taxon>Streptosporangiales</taxon>
        <taxon>Thermomonosporaceae</taxon>
        <taxon>Actinomadura</taxon>
    </lineage>
</organism>
<feature type="transmembrane region" description="Helical" evidence="1">
    <location>
        <begin position="351"/>
        <end position="367"/>
    </location>
</feature>
<dbReference type="Pfam" id="PF03703">
    <property type="entry name" value="bPH_2"/>
    <property type="match status" value="3"/>
</dbReference>
<accession>A0ABR7LJM6</accession>
<feature type="domain" description="YdbS-like PH" evidence="2">
    <location>
        <begin position="251"/>
        <end position="329"/>
    </location>
</feature>
<dbReference type="InterPro" id="IPR014529">
    <property type="entry name" value="UCP026631"/>
</dbReference>
<dbReference type="RefSeq" id="WP_187242043.1">
    <property type="nucleotide sequence ID" value="NZ_BAAAOK010000017.1"/>
</dbReference>
<feature type="transmembrane region" description="Helical" evidence="1">
    <location>
        <begin position="25"/>
        <end position="54"/>
    </location>
</feature>
<keyword evidence="1" id="KW-0472">Membrane</keyword>
<name>A0ABR7LJM6_9ACTN</name>
<dbReference type="InterPro" id="IPR005182">
    <property type="entry name" value="YdbS-like_PH"/>
</dbReference>
<gene>
    <name evidence="3" type="ORF">HKK74_05865</name>
</gene>
<sequence length="482" mass="51643">MTAAPRPGPRHLHPLTFVVGAVRELMALIGAAAAGLVVGGLTTGVYFTLIGLALSLTHHLVKWFTFTYAVYDDRVELRRALLGRSVKNIPIERIRGVDISATLGHRLLKLAVVRIDAAAGGDGGEEGTLNAVSRQEAERLRRTLLSSARTGPAHPDAVAPDVVYAQARPRWYLYAPLTGAYLLTPFAVAGSVFGTLYNLGDDLGLVTRDRLRHVGDDVLGLPVGLGVAAAVLVLLVTPAISIIAFALFNWNFTLRARDGAVVVERGLVTRRSVSLERRRIRGAELRDNLLERFAGVVRLRALVTGLGDEAHRGQLLPASPRGDARDVAARLLGGIPSPLTAHPPAARTRRVVRAMAPPLAVAVIALLAGQPWIAYACMAVSVLAVPLGLDRYRQLGHASDGARLSVRSGALRRRQSVVEHRAVVGWRLRQTLFQRRLGLATLVVALGAGDGGAPAVDMAETDAIAFAHRITPEWVAPFLERP</sequence>
<dbReference type="PIRSF" id="PIRSF026631">
    <property type="entry name" value="UCP026631"/>
    <property type="match status" value="1"/>
</dbReference>
<keyword evidence="4" id="KW-1185">Reference proteome</keyword>
<evidence type="ECO:0000259" key="2">
    <source>
        <dbReference type="Pfam" id="PF03703"/>
    </source>
</evidence>
<feature type="domain" description="YdbS-like PH" evidence="2">
    <location>
        <begin position="393"/>
        <end position="464"/>
    </location>
</feature>
<evidence type="ECO:0000256" key="1">
    <source>
        <dbReference type="SAM" id="Phobius"/>
    </source>
</evidence>
<comment type="caution">
    <text evidence="3">The sequence shown here is derived from an EMBL/GenBank/DDBJ whole genome shotgun (WGS) entry which is preliminary data.</text>
</comment>
<keyword evidence="1" id="KW-1133">Transmembrane helix</keyword>
<dbReference type="EMBL" id="JABVEC010000003">
    <property type="protein sequence ID" value="MBC6465021.1"/>
    <property type="molecule type" value="Genomic_DNA"/>
</dbReference>
<dbReference type="Proteomes" id="UP000805614">
    <property type="component" value="Unassembled WGS sequence"/>
</dbReference>
<protein>
    <submittedName>
        <fullName evidence="3">PH domain-containing protein</fullName>
    </submittedName>
</protein>